<evidence type="ECO:0000313" key="3">
    <source>
        <dbReference type="Proteomes" id="UP000184513"/>
    </source>
</evidence>
<protein>
    <submittedName>
        <fullName evidence="2">Uncharacterized protein</fullName>
    </submittedName>
</protein>
<gene>
    <name evidence="2" type="ORF">SAMN04488057_101482</name>
</gene>
<dbReference type="STRING" id="388280.SAMN04488057_101482"/>
<reference evidence="2 3" key="1">
    <citation type="submission" date="2016-11" db="EMBL/GenBank/DDBJ databases">
        <authorList>
            <person name="Jaros S."/>
            <person name="Januszkiewicz K."/>
            <person name="Wedrychowicz H."/>
        </authorList>
    </citation>
    <scope>NUCLEOTIDE SEQUENCE [LARGE SCALE GENOMIC DNA]</scope>
    <source>
        <strain evidence="2 3">CGMCC 1.6102</strain>
    </source>
</reference>
<dbReference type="EMBL" id="FRCY01000001">
    <property type="protein sequence ID" value="SHM44760.1"/>
    <property type="molecule type" value="Genomic_DNA"/>
</dbReference>
<sequence>MRVKPLGIMGSVNLRIHPRNPLNYYRSHEWDLLLGFFRPVIFPVGGQQPVAFLLFGQFLNPLFCFTIFFWFGFVIPNLLRRLRTSAKRLSFIFVVLSSNPVKYDIEAIPWSKLQKRTNMWNRGTRKEMWALPLPKSGKD</sequence>
<feature type="transmembrane region" description="Helical" evidence="1">
    <location>
        <begin position="58"/>
        <end position="79"/>
    </location>
</feature>
<evidence type="ECO:0000256" key="1">
    <source>
        <dbReference type="SAM" id="Phobius"/>
    </source>
</evidence>
<keyword evidence="1" id="KW-0472">Membrane</keyword>
<evidence type="ECO:0000313" key="2">
    <source>
        <dbReference type="EMBL" id="SHM44760.1"/>
    </source>
</evidence>
<keyword evidence="1" id="KW-0812">Transmembrane</keyword>
<accession>A0A1M7IVI7</accession>
<name>A0A1M7IVI7_9BACT</name>
<dbReference type="AlphaFoldDB" id="A0A1M7IVI7"/>
<dbReference type="Proteomes" id="UP000184513">
    <property type="component" value="Unassembled WGS sequence"/>
</dbReference>
<keyword evidence="3" id="KW-1185">Reference proteome</keyword>
<keyword evidence="1" id="KW-1133">Transmembrane helix</keyword>
<proteinExistence type="predicted"/>
<organism evidence="2 3">
    <name type="scientific">Cyclobacterium lianum</name>
    <dbReference type="NCBI Taxonomy" id="388280"/>
    <lineage>
        <taxon>Bacteria</taxon>
        <taxon>Pseudomonadati</taxon>
        <taxon>Bacteroidota</taxon>
        <taxon>Cytophagia</taxon>
        <taxon>Cytophagales</taxon>
        <taxon>Cyclobacteriaceae</taxon>
        <taxon>Cyclobacterium</taxon>
    </lineage>
</organism>